<gene>
    <name evidence="1" type="ORF">CVIC8964_0656</name>
</gene>
<name>A0A1X9T0R9_9BACT</name>
<accession>A0A1X9T0R9</accession>
<dbReference type="RefSeq" id="WP_086333575.1">
    <property type="nucleotide sequence ID" value="NZ_CP018791.1"/>
</dbReference>
<dbReference type="Proteomes" id="UP000194265">
    <property type="component" value="Chromosome"/>
</dbReference>
<dbReference type="OrthoDB" id="10005493at2"/>
<proteinExistence type="predicted"/>
<reference evidence="1 2" key="1">
    <citation type="journal article" date="2017" name="Genome Biol. Evol.">
        <title>Comparative Genomic Analysis Identifies a Campylobacter Clade Deficient in Selenium Metabolism.</title>
        <authorList>
            <person name="Miller W.G."/>
            <person name="Yee E."/>
            <person name="Lopes B.S."/>
            <person name="Chapman M.H."/>
            <person name="Huynh S."/>
            <person name="Bono J.L."/>
            <person name="Parker C.T."/>
            <person name="Strachan N.J.C."/>
            <person name="Forbes K.J."/>
        </authorList>
    </citation>
    <scope>NUCLEOTIDE SEQUENCE [LARGE SCALE GENOMIC DNA]</scope>
    <source>
        <strain evidence="1 2">RM8964</strain>
    </source>
</reference>
<dbReference type="AlphaFoldDB" id="A0A1X9T0R9"/>
<evidence type="ECO:0000313" key="1">
    <source>
        <dbReference type="EMBL" id="ARR02071.1"/>
    </source>
</evidence>
<dbReference type="EMBL" id="CP018791">
    <property type="protein sequence ID" value="ARR02071.1"/>
    <property type="molecule type" value="Genomic_DNA"/>
</dbReference>
<protein>
    <submittedName>
        <fullName evidence="1">Uncharacterized protein</fullName>
    </submittedName>
</protein>
<sequence length="88" mass="10262">MNKKQLKIIAKEYANIVIKDFLYHEINSVIDNIKEHEFDFKTAYELRSIITTIALKNIISDRIALNNIQATISFDDKAFKPIVSYKID</sequence>
<evidence type="ECO:0000313" key="2">
    <source>
        <dbReference type="Proteomes" id="UP000194265"/>
    </source>
</evidence>
<organism evidence="1 2">
    <name type="scientific">Campylobacter vicugnae</name>
    <dbReference type="NCBI Taxonomy" id="1660076"/>
    <lineage>
        <taxon>Bacteria</taxon>
        <taxon>Pseudomonadati</taxon>
        <taxon>Campylobacterota</taxon>
        <taxon>Epsilonproteobacteria</taxon>
        <taxon>Campylobacterales</taxon>
        <taxon>Campylobacteraceae</taxon>
        <taxon>Campylobacter</taxon>
    </lineage>
</organism>